<reference evidence="9" key="1">
    <citation type="submission" date="2025-08" db="UniProtKB">
        <authorList>
            <consortium name="RefSeq"/>
        </authorList>
    </citation>
    <scope>IDENTIFICATION</scope>
    <source>
        <tissue evidence="9">Muscle</tissue>
    </source>
</reference>
<feature type="domain" description="Chitin-binding type-2" evidence="7">
    <location>
        <begin position="17"/>
        <end position="76"/>
    </location>
</feature>
<evidence type="ECO:0000313" key="8">
    <source>
        <dbReference type="Proteomes" id="UP000694941"/>
    </source>
</evidence>
<evidence type="ECO:0000256" key="1">
    <source>
        <dbReference type="ARBA" id="ARBA00022669"/>
    </source>
</evidence>
<dbReference type="PROSITE" id="PS50940">
    <property type="entry name" value="CHIT_BIND_II"/>
    <property type="match status" value="3"/>
</dbReference>
<organism evidence="8 9">
    <name type="scientific">Limulus polyphemus</name>
    <name type="common">Atlantic horseshoe crab</name>
    <dbReference type="NCBI Taxonomy" id="6850"/>
    <lineage>
        <taxon>Eukaryota</taxon>
        <taxon>Metazoa</taxon>
        <taxon>Ecdysozoa</taxon>
        <taxon>Arthropoda</taxon>
        <taxon>Chelicerata</taxon>
        <taxon>Merostomata</taxon>
        <taxon>Xiphosura</taxon>
        <taxon>Limulidae</taxon>
        <taxon>Limulus</taxon>
    </lineage>
</organism>
<evidence type="ECO:0000256" key="4">
    <source>
        <dbReference type="ARBA" id="ARBA00023157"/>
    </source>
</evidence>
<dbReference type="GeneID" id="106465890"/>
<evidence type="ECO:0000259" key="7">
    <source>
        <dbReference type="PROSITE" id="PS50940"/>
    </source>
</evidence>
<evidence type="ECO:0000256" key="2">
    <source>
        <dbReference type="ARBA" id="ARBA00022729"/>
    </source>
</evidence>
<keyword evidence="2 6" id="KW-0732">Signal</keyword>
<dbReference type="InterPro" id="IPR036508">
    <property type="entry name" value="Chitin-bd_dom_sf"/>
</dbReference>
<evidence type="ECO:0000256" key="5">
    <source>
        <dbReference type="ARBA" id="ARBA00023180"/>
    </source>
</evidence>
<dbReference type="Proteomes" id="UP000694941">
    <property type="component" value="Unplaced"/>
</dbReference>
<dbReference type="PANTHER" id="PTHR23301:SF98">
    <property type="entry name" value="CHITIN-BINDING TYPE-2 DOMAIN-CONTAINING PROTEIN-RELATED"/>
    <property type="match status" value="1"/>
</dbReference>
<dbReference type="SMART" id="SM00494">
    <property type="entry name" value="ChtBD2"/>
    <property type="match status" value="3"/>
</dbReference>
<dbReference type="InterPro" id="IPR051940">
    <property type="entry name" value="Chitin_bind-dev_reg"/>
</dbReference>
<proteinExistence type="predicted"/>
<evidence type="ECO:0000313" key="9">
    <source>
        <dbReference type="RefSeq" id="XP_022249549.1"/>
    </source>
</evidence>
<feature type="domain" description="Chitin-binding type-2" evidence="7">
    <location>
        <begin position="147"/>
        <end position="221"/>
    </location>
</feature>
<keyword evidence="8" id="KW-1185">Reference proteome</keyword>
<evidence type="ECO:0000256" key="3">
    <source>
        <dbReference type="ARBA" id="ARBA00022737"/>
    </source>
</evidence>
<dbReference type="Gene3D" id="2.170.140.10">
    <property type="entry name" value="Chitin binding domain"/>
    <property type="match status" value="3"/>
</dbReference>
<evidence type="ECO:0000256" key="6">
    <source>
        <dbReference type="SAM" id="SignalP"/>
    </source>
</evidence>
<dbReference type="RefSeq" id="XP_022249549.1">
    <property type="nucleotide sequence ID" value="XM_022393841.1"/>
</dbReference>
<keyword evidence="4" id="KW-1015">Disulfide bond</keyword>
<feature type="signal peptide" evidence="6">
    <location>
        <begin position="1"/>
        <end position="18"/>
    </location>
</feature>
<keyword evidence="5" id="KW-0325">Glycoprotein</keyword>
<dbReference type="PANTHER" id="PTHR23301">
    <property type="entry name" value="CHITIN BINDING PERITROPHIN-A"/>
    <property type="match status" value="1"/>
</dbReference>
<protein>
    <submittedName>
        <fullName evidence="9">Protein obstructor-E-like</fullName>
    </submittedName>
</protein>
<dbReference type="InterPro" id="IPR002557">
    <property type="entry name" value="Chitin-bd_dom"/>
</dbReference>
<feature type="chain" id="PRO_5046529357" evidence="6">
    <location>
        <begin position="19"/>
        <end position="231"/>
    </location>
</feature>
<sequence>MIISSIIFFAGIVQTGWSQCPEPDGYFPDTRQCDRYFICREGVISEGLCPDGLAFNDKTSYLSPRCDFVLDVDCSTRPELQPAQPSEHCPHQWGDYPHETDCGKFWKCAEGVAYGFDCPVGLAYNLNKRACDWPDLVPECDSEAFLGFKCPVPTPAEIQLFANPLYPHPTDCKKLFVCVIDINDPSRSRRLPRLLACEDYLVFNPIKSSCDAPVNVTGCENYYENFVKQTF</sequence>
<dbReference type="Pfam" id="PF01607">
    <property type="entry name" value="CBM_14"/>
    <property type="match status" value="3"/>
</dbReference>
<gene>
    <name evidence="9" type="primary">LOC106465890</name>
</gene>
<accession>A0ABM1T0Z3</accession>
<keyword evidence="3" id="KW-0677">Repeat</keyword>
<name>A0ABM1T0Z3_LIMPO</name>
<feature type="domain" description="Chitin-binding type-2" evidence="7">
    <location>
        <begin position="86"/>
        <end position="142"/>
    </location>
</feature>
<keyword evidence="1" id="KW-0147">Chitin-binding</keyword>
<dbReference type="SUPFAM" id="SSF57625">
    <property type="entry name" value="Invertebrate chitin-binding proteins"/>
    <property type="match status" value="3"/>
</dbReference>